<feature type="region of interest" description="Disordered" evidence="3">
    <location>
        <begin position="106"/>
        <end position="152"/>
    </location>
</feature>
<dbReference type="PROSITE" id="PS51832">
    <property type="entry name" value="HD_GYP"/>
    <property type="match status" value="1"/>
</dbReference>
<dbReference type="CDD" id="cd00077">
    <property type="entry name" value="HDc"/>
    <property type="match status" value="1"/>
</dbReference>
<feature type="compositionally biased region" description="Low complexity" evidence="3">
    <location>
        <begin position="113"/>
        <end position="143"/>
    </location>
</feature>
<feature type="region of interest" description="Disordered" evidence="3">
    <location>
        <begin position="586"/>
        <end position="606"/>
    </location>
</feature>
<dbReference type="SMART" id="SM00091">
    <property type="entry name" value="PAS"/>
    <property type="match status" value="1"/>
</dbReference>
<evidence type="ECO:0000259" key="6">
    <source>
        <dbReference type="PROSITE" id="PS51832"/>
    </source>
</evidence>
<dbReference type="GO" id="GO:1902201">
    <property type="term" value="P:negative regulation of bacterial-type flagellum-dependent cell motility"/>
    <property type="evidence" value="ECO:0007669"/>
    <property type="project" value="TreeGrafter"/>
</dbReference>
<evidence type="ECO:0000259" key="5">
    <source>
        <dbReference type="PROSITE" id="PS50887"/>
    </source>
</evidence>
<dbReference type="InterPro" id="IPR050469">
    <property type="entry name" value="Diguanylate_Cyclase"/>
</dbReference>
<dbReference type="NCBIfam" id="TIGR00229">
    <property type="entry name" value="sensory_box"/>
    <property type="match status" value="1"/>
</dbReference>
<accession>A0A5C5Y1T1</accession>
<dbReference type="InterPro" id="IPR000160">
    <property type="entry name" value="GGDEF_dom"/>
</dbReference>
<evidence type="ECO:0000313" key="7">
    <source>
        <dbReference type="EMBL" id="TWT68265.1"/>
    </source>
</evidence>
<dbReference type="SUPFAM" id="SSF55073">
    <property type="entry name" value="Nucleotide cyclase"/>
    <property type="match status" value="1"/>
</dbReference>
<dbReference type="SMART" id="SM00267">
    <property type="entry name" value="GGDEF"/>
    <property type="match status" value="1"/>
</dbReference>
<dbReference type="FunFam" id="3.30.70.270:FF:000001">
    <property type="entry name" value="Diguanylate cyclase domain protein"/>
    <property type="match status" value="1"/>
</dbReference>
<organism evidence="7 8">
    <name type="scientific">Crateriforma conspicua</name>
    <dbReference type="NCBI Taxonomy" id="2527996"/>
    <lineage>
        <taxon>Bacteria</taxon>
        <taxon>Pseudomonadati</taxon>
        <taxon>Planctomycetota</taxon>
        <taxon>Planctomycetia</taxon>
        <taxon>Planctomycetales</taxon>
        <taxon>Planctomycetaceae</taxon>
        <taxon>Crateriforma</taxon>
    </lineage>
</organism>
<dbReference type="InterPro" id="IPR035965">
    <property type="entry name" value="PAS-like_dom_sf"/>
</dbReference>
<dbReference type="InterPro" id="IPR029787">
    <property type="entry name" value="Nucleotide_cyclase"/>
</dbReference>
<dbReference type="Pfam" id="PF00990">
    <property type="entry name" value="GGDEF"/>
    <property type="match status" value="1"/>
</dbReference>
<evidence type="ECO:0000256" key="2">
    <source>
        <dbReference type="ARBA" id="ARBA00034247"/>
    </source>
</evidence>
<dbReference type="InterPro" id="IPR036641">
    <property type="entry name" value="HPT_dom_sf"/>
</dbReference>
<dbReference type="GO" id="GO:0052621">
    <property type="term" value="F:diguanylate cyclase activity"/>
    <property type="evidence" value="ECO:0007669"/>
    <property type="project" value="UniProtKB-EC"/>
</dbReference>
<dbReference type="Proteomes" id="UP000317238">
    <property type="component" value="Unassembled WGS sequence"/>
</dbReference>
<dbReference type="PANTHER" id="PTHR45138">
    <property type="entry name" value="REGULATORY COMPONENTS OF SENSORY TRANSDUCTION SYSTEM"/>
    <property type="match status" value="1"/>
</dbReference>
<dbReference type="PROSITE" id="PS50887">
    <property type="entry name" value="GGDEF"/>
    <property type="match status" value="1"/>
</dbReference>
<dbReference type="Pfam" id="PF13487">
    <property type="entry name" value="HD_5"/>
    <property type="match status" value="1"/>
</dbReference>
<dbReference type="SUPFAM" id="SSF109604">
    <property type="entry name" value="HD-domain/PDEase-like"/>
    <property type="match status" value="1"/>
</dbReference>
<dbReference type="CDD" id="cd00130">
    <property type="entry name" value="PAS"/>
    <property type="match status" value="1"/>
</dbReference>
<dbReference type="Gene3D" id="3.30.70.270">
    <property type="match status" value="1"/>
</dbReference>
<name>A0A5C5Y1T1_9PLAN</name>
<proteinExistence type="predicted"/>
<dbReference type="PROSITE" id="PS50112">
    <property type="entry name" value="PAS"/>
    <property type="match status" value="1"/>
</dbReference>
<dbReference type="GO" id="GO:0043709">
    <property type="term" value="P:cell adhesion involved in single-species biofilm formation"/>
    <property type="evidence" value="ECO:0007669"/>
    <property type="project" value="TreeGrafter"/>
</dbReference>
<comment type="caution">
    <text evidence="7">The sequence shown here is derived from an EMBL/GenBank/DDBJ whole genome shotgun (WGS) entry which is preliminary data.</text>
</comment>
<evidence type="ECO:0000256" key="1">
    <source>
        <dbReference type="ARBA" id="ARBA00012528"/>
    </source>
</evidence>
<dbReference type="AlphaFoldDB" id="A0A5C5Y1T1"/>
<dbReference type="Gene3D" id="3.30.450.20">
    <property type="entry name" value="PAS domain"/>
    <property type="match status" value="1"/>
</dbReference>
<keyword evidence="8" id="KW-1185">Reference proteome</keyword>
<dbReference type="Gene3D" id="1.10.3210.10">
    <property type="entry name" value="Hypothetical protein af1432"/>
    <property type="match status" value="1"/>
</dbReference>
<dbReference type="RefSeq" id="WP_146438226.1">
    <property type="nucleotide sequence ID" value="NZ_SJPL01000001.1"/>
</dbReference>
<dbReference type="InterPro" id="IPR000014">
    <property type="entry name" value="PAS"/>
</dbReference>
<dbReference type="InterPro" id="IPR037522">
    <property type="entry name" value="HD_GYP_dom"/>
</dbReference>
<evidence type="ECO:0000259" key="4">
    <source>
        <dbReference type="PROSITE" id="PS50112"/>
    </source>
</evidence>
<dbReference type="InterPro" id="IPR003607">
    <property type="entry name" value="HD/PDEase_dom"/>
</dbReference>
<feature type="domain" description="GGDEF" evidence="5">
    <location>
        <begin position="451"/>
        <end position="583"/>
    </location>
</feature>
<feature type="domain" description="PAS" evidence="4">
    <location>
        <begin position="271"/>
        <end position="316"/>
    </location>
</feature>
<dbReference type="NCBIfam" id="TIGR00254">
    <property type="entry name" value="GGDEF"/>
    <property type="match status" value="1"/>
</dbReference>
<dbReference type="EC" id="2.7.7.65" evidence="1"/>
<dbReference type="SMART" id="SM00471">
    <property type="entry name" value="HDc"/>
    <property type="match status" value="1"/>
</dbReference>
<dbReference type="OrthoDB" id="9798833at2"/>
<dbReference type="GO" id="GO:0005886">
    <property type="term" value="C:plasma membrane"/>
    <property type="evidence" value="ECO:0007669"/>
    <property type="project" value="TreeGrafter"/>
</dbReference>
<feature type="domain" description="HD-GYP" evidence="6">
    <location>
        <begin position="609"/>
        <end position="804"/>
    </location>
</feature>
<protein>
    <recommendedName>
        <fullName evidence="1">diguanylate cyclase</fullName>
        <ecNumber evidence="1">2.7.7.65</ecNumber>
    </recommendedName>
</protein>
<evidence type="ECO:0000313" key="8">
    <source>
        <dbReference type="Proteomes" id="UP000317238"/>
    </source>
</evidence>
<comment type="catalytic activity">
    <reaction evidence="2">
        <text>2 GTP = 3',3'-c-di-GMP + 2 diphosphate</text>
        <dbReference type="Rhea" id="RHEA:24898"/>
        <dbReference type="ChEBI" id="CHEBI:33019"/>
        <dbReference type="ChEBI" id="CHEBI:37565"/>
        <dbReference type="ChEBI" id="CHEBI:58805"/>
        <dbReference type="EC" id="2.7.7.65"/>
    </reaction>
</comment>
<dbReference type="InterPro" id="IPR043128">
    <property type="entry name" value="Rev_trsase/Diguanyl_cyclase"/>
</dbReference>
<gene>
    <name evidence="7" type="primary">dosC</name>
    <name evidence="7" type="ORF">Pan14r_05090</name>
</gene>
<keyword evidence="7" id="KW-0808">Transferase</keyword>
<dbReference type="SUPFAM" id="SSF47226">
    <property type="entry name" value="Histidine-containing phosphotransfer domain, HPT domain"/>
    <property type="match status" value="1"/>
</dbReference>
<dbReference type="Pfam" id="PF13426">
    <property type="entry name" value="PAS_9"/>
    <property type="match status" value="1"/>
</dbReference>
<dbReference type="CDD" id="cd01949">
    <property type="entry name" value="GGDEF"/>
    <property type="match status" value="1"/>
</dbReference>
<dbReference type="EMBL" id="SJPL01000001">
    <property type="protein sequence ID" value="TWT68265.1"/>
    <property type="molecule type" value="Genomic_DNA"/>
</dbReference>
<dbReference type="SUPFAM" id="SSF55785">
    <property type="entry name" value="PYP-like sensor domain (PAS domain)"/>
    <property type="match status" value="1"/>
</dbReference>
<sequence>MKLFRTYFAALRIAFALTCVSVGLLISAQMFGVVPDVDHERTKAKQSYCESVAIHAAMAVRRGQWSDLDGTLKTLVDRNPELLSVGVRSDLGILRLDTGYHESFWAADSGRNDSTPQDSTTDDSSLPIQTAGSMSSMMSPAASTPDQPVDSGLLSTAKNRIRQTATEMWDDLIGLPGKLASLPEEIRQSLRDTGDESAAVKTNTVEVPITLNRRPWGTVEFSFQGDQASLWGSLTSRSLFPLTLYVGFAGLFAYFTVMAKIMGAFTGSQVVPDRVRGALDTLAEGLLLLDDKGHIVLANQAFLSCTGSVASEVRDRKIDELPWVHDADSNEDQHPWLRSIQSSESITTSIQRYRISSGEVRVFSVNTAPIGGDNSKRGALVTLRDVTHIEAHRAEQERMLSMLRSSRDEIRRKNRELELLATRDSLTNCLNRRAFFERFETLYSTATSNGTTLACLMFDNDHFKSVNDNYGHHIGDEVLRKVSKTIRDRHESRHLVCRYGGEEFCVVMPGCDLQHAIHEAEETRRAIMEIRLDDPAELRLTASIGVSELVNDPADPQELINQADACLYIAKQRGRNRVVAYEPGFEEQQESAKADDSRAAPSTAASVNGPAVPFQAVTALLGALSYRDSQTAEHSCRVADLCVRTARGLVDQKQLYMFEVAGLLHDIGKIGVPDHVLLKPGKLTAAEWKLMGEHDRIGVDIIEGTFDSPMLTEIIHSHHAFYAGGGRHDDLPHGKDIPLGARILTIADSYDAMVSDRVYRKGRSHEEAVEELRRCAGTQFDPDLVERFIEKIHPSELGQGLDENGLTKQAALKIGMHVELIADAMDHRDVNRLRELAVTLSGLAKSHQIDAIAHCAHSIETRAVESLERVKTAETATGISAFEIMDPEQEEENDWMQLLCEANNLLDLCRATQNVYLGDTTERNRQIIENFLADVDA</sequence>
<dbReference type="GO" id="GO:0000160">
    <property type="term" value="P:phosphorelay signal transduction system"/>
    <property type="evidence" value="ECO:0007669"/>
    <property type="project" value="InterPro"/>
</dbReference>
<keyword evidence="7" id="KW-0548">Nucleotidyltransferase</keyword>
<dbReference type="PANTHER" id="PTHR45138:SF9">
    <property type="entry name" value="DIGUANYLATE CYCLASE DGCM-RELATED"/>
    <property type="match status" value="1"/>
</dbReference>
<reference evidence="7 8" key="1">
    <citation type="submission" date="2019-02" db="EMBL/GenBank/DDBJ databases">
        <title>Deep-cultivation of Planctomycetes and their phenomic and genomic characterization uncovers novel biology.</title>
        <authorList>
            <person name="Wiegand S."/>
            <person name="Jogler M."/>
            <person name="Boedeker C."/>
            <person name="Pinto D."/>
            <person name="Vollmers J."/>
            <person name="Rivas-Marin E."/>
            <person name="Kohn T."/>
            <person name="Peeters S.H."/>
            <person name="Heuer A."/>
            <person name="Rast P."/>
            <person name="Oberbeckmann S."/>
            <person name="Bunk B."/>
            <person name="Jeske O."/>
            <person name="Meyerdierks A."/>
            <person name="Storesund J.E."/>
            <person name="Kallscheuer N."/>
            <person name="Luecker S."/>
            <person name="Lage O.M."/>
            <person name="Pohl T."/>
            <person name="Merkel B.J."/>
            <person name="Hornburger P."/>
            <person name="Mueller R.-W."/>
            <person name="Bruemmer F."/>
            <person name="Labrenz M."/>
            <person name="Spormann A.M."/>
            <person name="Op Den Camp H."/>
            <person name="Overmann J."/>
            <person name="Amann R."/>
            <person name="Jetten M.S.M."/>
            <person name="Mascher T."/>
            <person name="Medema M.H."/>
            <person name="Devos D.P."/>
            <person name="Kaster A.-K."/>
            <person name="Ovreas L."/>
            <person name="Rohde M."/>
            <person name="Galperin M.Y."/>
            <person name="Jogler C."/>
        </authorList>
    </citation>
    <scope>NUCLEOTIDE SEQUENCE [LARGE SCALE GENOMIC DNA]</scope>
    <source>
        <strain evidence="7 8">Pan14r</strain>
    </source>
</reference>
<evidence type="ECO:0000256" key="3">
    <source>
        <dbReference type="SAM" id="MobiDB-lite"/>
    </source>
</evidence>